<accession>Q2LPX4</accession>
<evidence type="ECO:0000313" key="12">
    <source>
        <dbReference type="Proteomes" id="UP000001933"/>
    </source>
</evidence>
<keyword evidence="12" id="KW-1185">Reference proteome</keyword>
<keyword evidence="7 9" id="KW-0057">Aromatic amino acid biosynthesis</keyword>
<evidence type="ECO:0000256" key="3">
    <source>
        <dbReference type="ARBA" id="ARBA00012572"/>
    </source>
</evidence>
<evidence type="ECO:0000313" key="11">
    <source>
        <dbReference type="EMBL" id="ABC76318.1"/>
    </source>
</evidence>
<evidence type="ECO:0000259" key="10">
    <source>
        <dbReference type="Pfam" id="PF00697"/>
    </source>
</evidence>
<keyword evidence="6 9" id="KW-0822">Tryptophan biosynthesis</keyword>
<dbReference type="UniPathway" id="UPA00035">
    <property type="reaction ID" value="UER00042"/>
</dbReference>
<dbReference type="KEGG" id="sat:SYN_02592"/>
<evidence type="ECO:0000256" key="8">
    <source>
        <dbReference type="ARBA" id="ARBA00023235"/>
    </source>
</evidence>
<dbReference type="Gene3D" id="3.20.20.70">
    <property type="entry name" value="Aldolase class I"/>
    <property type="match status" value="1"/>
</dbReference>
<evidence type="ECO:0000256" key="9">
    <source>
        <dbReference type="HAMAP-Rule" id="MF_00135"/>
    </source>
</evidence>
<dbReference type="Proteomes" id="UP000001933">
    <property type="component" value="Chromosome"/>
</dbReference>
<dbReference type="InterPro" id="IPR011060">
    <property type="entry name" value="RibuloseP-bd_barrel"/>
</dbReference>
<dbReference type="InterPro" id="IPR013785">
    <property type="entry name" value="Aldolase_TIM"/>
</dbReference>
<dbReference type="AlphaFoldDB" id="Q2LPX4"/>
<comment type="catalytic activity">
    <reaction evidence="1 9">
        <text>N-(5-phospho-beta-D-ribosyl)anthranilate = 1-(2-carboxyphenylamino)-1-deoxy-D-ribulose 5-phosphate</text>
        <dbReference type="Rhea" id="RHEA:21540"/>
        <dbReference type="ChEBI" id="CHEBI:18277"/>
        <dbReference type="ChEBI" id="CHEBI:58613"/>
        <dbReference type="EC" id="5.3.1.24"/>
    </reaction>
</comment>
<name>Q2LPX4_SYNAS</name>
<organism evidence="11 12">
    <name type="scientific">Syntrophus aciditrophicus (strain SB)</name>
    <dbReference type="NCBI Taxonomy" id="56780"/>
    <lineage>
        <taxon>Bacteria</taxon>
        <taxon>Pseudomonadati</taxon>
        <taxon>Thermodesulfobacteriota</taxon>
        <taxon>Syntrophia</taxon>
        <taxon>Syntrophales</taxon>
        <taxon>Syntrophaceae</taxon>
        <taxon>Syntrophus</taxon>
    </lineage>
</organism>
<evidence type="ECO:0000256" key="4">
    <source>
        <dbReference type="ARBA" id="ARBA00022272"/>
    </source>
</evidence>
<protein>
    <recommendedName>
        <fullName evidence="4 9">N-(5'-phosphoribosyl)anthranilate isomerase</fullName>
        <shortName evidence="9">PRAI</shortName>
        <ecNumber evidence="3 9">5.3.1.24</ecNumber>
    </recommendedName>
</protein>
<evidence type="ECO:0000256" key="7">
    <source>
        <dbReference type="ARBA" id="ARBA00023141"/>
    </source>
</evidence>
<dbReference type="GO" id="GO:0004640">
    <property type="term" value="F:phosphoribosylanthranilate isomerase activity"/>
    <property type="evidence" value="ECO:0007669"/>
    <property type="project" value="UniProtKB-UniRule"/>
</dbReference>
<proteinExistence type="inferred from homology"/>
<reference evidence="11 12" key="1">
    <citation type="journal article" date="2007" name="Proc. Natl. Acad. Sci. U.S.A.">
        <title>The genome of Syntrophus aciditrophicus: life at the thermodynamic limit of microbial growth.</title>
        <authorList>
            <person name="McInerney M.J."/>
            <person name="Rohlin L."/>
            <person name="Mouttaki H."/>
            <person name="Kim U."/>
            <person name="Krupp R.S."/>
            <person name="Rios-Hernandez L."/>
            <person name="Sieber J."/>
            <person name="Struchtemeyer C.G."/>
            <person name="Bhattacharyya A."/>
            <person name="Campbell J.W."/>
            <person name="Gunsalus R.P."/>
        </authorList>
    </citation>
    <scope>NUCLEOTIDE SEQUENCE [LARGE SCALE GENOMIC DNA]</scope>
    <source>
        <strain evidence="11 12">SB</strain>
    </source>
</reference>
<dbReference type="GO" id="GO:0000162">
    <property type="term" value="P:L-tryptophan biosynthetic process"/>
    <property type="evidence" value="ECO:0007669"/>
    <property type="project" value="UniProtKB-UniRule"/>
</dbReference>
<dbReference type="HAMAP" id="MF_00135">
    <property type="entry name" value="PRAI"/>
    <property type="match status" value="1"/>
</dbReference>
<dbReference type="Pfam" id="PF00697">
    <property type="entry name" value="PRAI"/>
    <property type="match status" value="1"/>
</dbReference>
<comment type="pathway">
    <text evidence="2 9">Amino-acid biosynthesis; L-tryptophan biosynthesis; L-tryptophan from chorismate: step 3/5.</text>
</comment>
<dbReference type="HOGENOM" id="CLU_076364_2_1_7"/>
<evidence type="ECO:0000256" key="2">
    <source>
        <dbReference type="ARBA" id="ARBA00004664"/>
    </source>
</evidence>
<keyword evidence="8 9" id="KW-0413">Isomerase</keyword>
<dbReference type="InParanoid" id="Q2LPX4"/>
<dbReference type="InterPro" id="IPR044643">
    <property type="entry name" value="TrpF_fam"/>
</dbReference>
<dbReference type="PANTHER" id="PTHR42894">
    <property type="entry name" value="N-(5'-PHOSPHORIBOSYL)ANTHRANILATE ISOMERASE"/>
    <property type="match status" value="1"/>
</dbReference>
<dbReference type="InterPro" id="IPR001240">
    <property type="entry name" value="PRAI_dom"/>
</dbReference>
<evidence type="ECO:0000256" key="5">
    <source>
        <dbReference type="ARBA" id="ARBA00022605"/>
    </source>
</evidence>
<dbReference type="CDD" id="cd00405">
    <property type="entry name" value="PRAI"/>
    <property type="match status" value="1"/>
</dbReference>
<dbReference type="eggNOG" id="COG0135">
    <property type="taxonomic scope" value="Bacteria"/>
</dbReference>
<comment type="similarity">
    <text evidence="9">Belongs to the TrpF family.</text>
</comment>
<dbReference type="EMBL" id="CP000252">
    <property type="protein sequence ID" value="ABC76318.1"/>
    <property type="molecule type" value="Genomic_DNA"/>
</dbReference>
<keyword evidence="5 9" id="KW-0028">Amino-acid biosynthesis</keyword>
<dbReference type="EC" id="5.3.1.24" evidence="3 9"/>
<dbReference type="PANTHER" id="PTHR42894:SF1">
    <property type="entry name" value="N-(5'-PHOSPHORIBOSYL)ANTHRANILATE ISOMERASE"/>
    <property type="match status" value="1"/>
</dbReference>
<dbReference type="STRING" id="56780.SYN_02592"/>
<evidence type="ECO:0000256" key="6">
    <source>
        <dbReference type="ARBA" id="ARBA00022822"/>
    </source>
</evidence>
<dbReference type="SUPFAM" id="SSF51366">
    <property type="entry name" value="Ribulose-phoshate binding barrel"/>
    <property type="match status" value="1"/>
</dbReference>
<evidence type="ECO:0000256" key="1">
    <source>
        <dbReference type="ARBA" id="ARBA00001164"/>
    </source>
</evidence>
<gene>
    <name evidence="9" type="primary">trpF</name>
    <name evidence="11" type="ORF">SYN_02592</name>
</gene>
<feature type="domain" description="N-(5'phosphoribosyl) anthranilate isomerase (PRAI)" evidence="10">
    <location>
        <begin position="8"/>
        <end position="224"/>
    </location>
</feature>
<sequence length="249" mass="27038">MAAMTRIKICGIITGEDIRICVAAGVDALGFVVEYPIDVPWNLDRHTAGELIRCVPPFVSRVIVVGDVPDVVVELTEILRPHVVQLHGNEPLSVTATLVAAIHKLGAQVIKPLRFSVETGKFRSSCEDPIDAARLIEDAKVDALLLDSVSDSRPAGTGRSIDWGLARRIRDKVRLPVILAGGLDAGNIGKAIEAVNPYGVDVISGVENQEERKKDPQKVRAFVKAVVDAQPVLSSTFNENCYENFTQKR</sequence>